<dbReference type="AlphaFoldDB" id="A0A1L8R885"/>
<evidence type="ECO:0000256" key="2">
    <source>
        <dbReference type="ARBA" id="ARBA00022723"/>
    </source>
</evidence>
<feature type="binding site" evidence="6">
    <location>
        <position position="157"/>
    </location>
    <ligand>
        <name>Fe cation</name>
        <dbReference type="ChEBI" id="CHEBI:24875"/>
    </ligand>
</feature>
<comment type="caution">
    <text evidence="7">The sequence shown here is derived from an EMBL/GenBank/DDBJ whole genome shotgun (WGS) entry which is preliminary data.</text>
</comment>
<proteinExistence type="inferred from homology"/>
<feature type="binding site" evidence="6">
    <location>
        <position position="161"/>
    </location>
    <ligand>
        <name>Fe cation</name>
        <dbReference type="ChEBI" id="CHEBI:24875"/>
    </ligand>
</feature>
<organism evidence="7 8">
    <name type="scientific">Enterococcus canintestini</name>
    <dbReference type="NCBI Taxonomy" id="317010"/>
    <lineage>
        <taxon>Bacteria</taxon>
        <taxon>Bacillati</taxon>
        <taxon>Bacillota</taxon>
        <taxon>Bacilli</taxon>
        <taxon>Lactobacillales</taxon>
        <taxon>Enterococcaceae</taxon>
        <taxon>Enterococcus</taxon>
    </lineage>
</organism>
<dbReference type="FunFam" id="3.90.45.10:FF:000002">
    <property type="entry name" value="Peptide deformylase"/>
    <property type="match status" value="1"/>
</dbReference>
<evidence type="ECO:0000256" key="5">
    <source>
        <dbReference type="ARBA" id="ARBA00023004"/>
    </source>
</evidence>
<dbReference type="InterPro" id="IPR036821">
    <property type="entry name" value="Peptide_deformylase_sf"/>
</dbReference>
<dbReference type="Proteomes" id="UP000182835">
    <property type="component" value="Unassembled WGS sequence"/>
</dbReference>
<gene>
    <name evidence="6" type="primary">def</name>
    <name evidence="7" type="ORF">RU96_GL001934</name>
</gene>
<dbReference type="PANTHER" id="PTHR10458:SF8">
    <property type="entry name" value="PEPTIDE DEFORMYLASE 2"/>
    <property type="match status" value="1"/>
</dbReference>
<evidence type="ECO:0000313" key="7">
    <source>
        <dbReference type="EMBL" id="OJG15957.1"/>
    </source>
</evidence>
<dbReference type="Gene3D" id="3.90.45.10">
    <property type="entry name" value="Peptide deformylase"/>
    <property type="match status" value="1"/>
</dbReference>
<dbReference type="GO" id="GO:0006412">
    <property type="term" value="P:translation"/>
    <property type="evidence" value="ECO:0007669"/>
    <property type="project" value="UniProtKB-UniRule"/>
</dbReference>
<evidence type="ECO:0000256" key="3">
    <source>
        <dbReference type="ARBA" id="ARBA00022801"/>
    </source>
</evidence>
<evidence type="ECO:0000256" key="6">
    <source>
        <dbReference type="HAMAP-Rule" id="MF_00163"/>
    </source>
</evidence>
<keyword evidence="4 6" id="KW-0648">Protein biosynthesis</keyword>
<dbReference type="STRING" id="317010.RU96_GL001934"/>
<protein>
    <recommendedName>
        <fullName evidence="6">Peptide deformylase</fullName>
        <shortName evidence="6">PDF</shortName>
        <ecNumber evidence="6">3.5.1.88</ecNumber>
    </recommendedName>
    <alternativeName>
        <fullName evidence="6">Polypeptide deformylase</fullName>
    </alternativeName>
</protein>
<dbReference type="EC" id="3.5.1.88" evidence="6"/>
<dbReference type="GO" id="GO:0042586">
    <property type="term" value="F:peptide deformylase activity"/>
    <property type="evidence" value="ECO:0007669"/>
    <property type="project" value="UniProtKB-UniRule"/>
</dbReference>
<accession>A0A1L8R885</accession>
<dbReference type="Pfam" id="PF01327">
    <property type="entry name" value="Pep_deformylase"/>
    <property type="match status" value="1"/>
</dbReference>
<comment type="similarity">
    <text evidence="1 6">Belongs to the polypeptide deformylase family.</text>
</comment>
<dbReference type="PIRSF" id="PIRSF004749">
    <property type="entry name" value="Pep_def"/>
    <property type="match status" value="1"/>
</dbReference>
<dbReference type="EMBL" id="JXKG01000004">
    <property type="protein sequence ID" value="OJG15957.1"/>
    <property type="molecule type" value="Genomic_DNA"/>
</dbReference>
<sequence length="187" mass="20976">MITMDDIIREGNPTLREVAKEVPMPPTDEEKKLGEEMLEFLKNSQDPVKAEELHLRGGVGLAAPQLNISKRLIAVHVPSNDPEDDTPILSTVMFNPKILSHSVQDACLGEGEGCLSVDREVPGYVVRHARVTVSYYDEAGVKHKRRLKNYEAIVVQHEIDHLNGVMFYDHINEENPFALKEGVLVIE</sequence>
<name>A0A1L8R885_9ENTE</name>
<dbReference type="InterPro" id="IPR023635">
    <property type="entry name" value="Peptide_deformylase"/>
</dbReference>
<dbReference type="CDD" id="cd00487">
    <property type="entry name" value="Pep_deformylase"/>
    <property type="match status" value="1"/>
</dbReference>
<comment type="function">
    <text evidence="6">Removes the formyl group from the N-terminal Met of newly synthesized proteins. Requires at least a dipeptide for an efficient rate of reaction. N-terminal L-methionine is a prerequisite for activity but the enzyme has broad specificity at other positions.</text>
</comment>
<dbReference type="OrthoDB" id="9784988at2"/>
<comment type="cofactor">
    <cofactor evidence="6">
        <name>Fe(2+)</name>
        <dbReference type="ChEBI" id="CHEBI:29033"/>
    </cofactor>
    <text evidence="6">Binds 1 Fe(2+) ion.</text>
</comment>
<comment type="catalytic activity">
    <reaction evidence="6">
        <text>N-terminal N-formyl-L-methionyl-[peptide] + H2O = N-terminal L-methionyl-[peptide] + formate</text>
        <dbReference type="Rhea" id="RHEA:24420"/>
        <dbReference type="Rhea" id="RHEA-COMP:10639"/>
        <dbReference type="Rhea" id="RHEA-COMP:10640"/>
        <dbReference type="ChEBI" id="CHEBI:15377"/>
        <dbReference type="ChEBI" id="CHEBI:15740"/>
        <dbReference type="ChEBI" id="CHEBI:49298"/>
        <dbReference type="ChEBI" id="CHEBI:64731"/>
        <dbReference type="EC" id="3.5.1.88"/>
    </reaction>
</comment>
<keyword evidence="3 6" id="KW-0378">Hydrolase</keyword>
<evidence type="ECO:0000313" key="8">
    <source>
        <dbReference type="Proteomes" id="UP000182835"/>
    </source>
</evidence>
<dbReference type="NCBIfam" id="TIGR00079">
    <property type="entry name" value="pept_deformyl"/>
    <property type="match status" value="1"/>
</dbReference>
<dbReference type="SUPFAM" id="SSF56420">
    <property type="entry name" value="Peptide deformylase"/>
    <property type="match status" value="1"/>
</dbReference>
<dbReference type="PANTHER" id="PTHR10458">
    <property type="entry name" value="PEPTIDE DEFORMYLASE"/>
    <property type="match status" value="1"/>
</dbReference>
<feature type="active site" evidence="6">
    <location>
        <position position="158"/>
    </location>
</feature>
<dbReference type="GO" id="GO:0046872">
    <property type="term" value="F:metal ion binding"/>
    <property type="evidence" value="ECO:0007669"/>
    <property type="project" value="UniProtKB-KW"/>
</dbReference>
<evidence type="ECO:0000256" key="1">
    <source>
        <dbReference type="ARBA" id="ARBA00010759"/>
    </source>
</evidence>
<reference evidence="7 8" key="1">
    <citation type="submission" date="2014-12" db="EMBL/GenBank/DDBJ databases">
        <title>Draft genome sequences of 29 type strains of Enterococci.</title>
        <authorList>
            <person name="Zhong Z."/>
            <person name="Sun Z."/>
            <person name="Liu W."/>
            <person name="Zhang W."/>
            <person name="Zhang H."/>
        </authorList>
    </citation>
    <scope>NUCLEOTIDE SEQUENCE [LARGE SCALE GENOMIC DNA]</scope>
    <source>
        <strain evidence="7 8">DSM 21207</strain>
    </source>
</reference>
<keyword evidence="2 6" id="KW-0479">Metal-binding</keyword>
<keyword evidence="5 6" id="KW-0408">Iron</keyword>
<dbReference type="HAMAP" id="MF_00163">
    <property type="entry name" value="Pep_deformylase"/>
    <property type="match status" value="1"/>
</dbReference>
<dbReference type="RefSeq" id="WP_071864315.1">
    <property type="nucleotide sequence ID" value="NZ_JBHLVQ010000013.1"/>
</dbReference>
<feature type="binding site" evidence="6">
    <location>
        <position position="114"/>
    </location>
    <ligand>
        <name>Fe cation</name>
        <dbReference type="ChEBI" id="CHEBI:24875"/>
    </ligand>
</feature>
<dbReference type="PRINTS" id="PR01576">
    <property type="entry name" value="PDEFORMYLASE"/>
</dbReference>
<evidence type="ECO:0000256" key="4">
    <source>
        <dbReference type="ARBA" id="ARBA00022917"/>
    </source>
</evidence>